<dbReference type="AlphaFoldDB" id="A0A6I9QRI1"/>
<gene>
    <name evidence="3" type="primary">LOC105038761</name>
</gene>
<dbReference type="KEGG" id="egu:105038761"/>
<dbReference type="RefSeq" id="XP_010912950.1">
    <property type="nucleotide sequence ID" value="XM_010914648.3"/>
</dbReference>
<feature type="domain" description="Fe-S metabolism associated" evidence="1">
    <location>
        <begin position="88"/>
        <end position="209"/>
    </location>
</feature>
<name>A0A6I9QRI1_ELAGV</name>
<organism evidence="2 3">
    <name type="scientific">Elaeis guineensis var. tenera</name>
    <name type="common">Oil palm</name>
    <dbReference type="NCBI Taxonomy" id="51953"/>
    <lineage>
        <taxon>Eukaryota</taxon>
        <taxon>Viridiplantae</taxon>
        <taxon>Streptophyta</taxon>
        <taxon>Embryophyta</taxon>
        <taxon>Tracheophyta</taxon>
        <taxon>Spermatophyta</taxon>
        <taxon>Magnoliopsida</taxon>
        <taxon>Liliopsida</taxon>
        <taxon>Arecaceae</taxon>
        <taxon>Arecoideae</taxon>
        <taxon>Cocoseae</taxon>
        <taxon>Elaeidinae</taxon>
        <taxon>Elaeis</taxon>
    </lineage>
</organism>
<dbReference type="InParanoid" id="A0A6I9QRI1"/>
<dbReference type="PANTHER" id="PTHR43597:SF6">
    <property type="entry name" value="FE-S METABOLISM ASSOCIATED DOMAIN-CONTAINING PROTEIN"/>
    <property type="match status" value="1"/>
</dbReference>
<protein>
    <submittedName>
        <fullName evidence="3">SufE-like protein 2, chloroplastic</fullName>
    </submittedName>
</protein>
<evidence type="ECO:0000313" key="3">
    <source>
        <dbReference type="RefSeq" id="XP_010912950.1"/>
    </source>
</evidence>
<accession>A0A6I9QRI1</accession>
<dbReference type="GeneID" id="105038761"/>
<dbReference type="Gene3D" id="3.90.1010.10">
    <property type="match status" value="1"/>
</dbReference>
<evidence type="ECO:0000313" key="2">
    <source>
        <dbReference type="Proteomes" id="UP000504607"/>
    </source>
</evidence>
<dbReference type="Pfam" id="PF02657">
    <property type="entry name" value="SufE"/>
    <property type="match status" value="1"/>
</dbReference>
<dbReference type="InterPro" id="IPR003808">
    <property type="entry name" value="Fe-S_metab-assoc_dom"/>
</dbReference>
<proteinExistence type="predicted"/>
<evidence type="ECO:0000259" key="1">
    <source>
        <dbReference type="Pfam" id="PF02657"/>
    </source>
</evidence>
<sequence length="224" mass="24200">MDHAALAIRLLNAMPNPNSSSPFLSTRCRPSRRPLSLSVRCLQTPNPTPAPAPPPTPGSLLPCSAVAAAAQEAPSANLPRLRLRRLVDEFRSLPEPIDRVKRLLAYGSALRPFPEAARVSSNRVVGCTAQVWITATLDDLGRMRFAADSDSEITKGFCSCLISVLDGALPEEVREVTPEDFGDLDVVGMPGRANSRVNTWHNVLISMQKRTKASIVGGKGRPTR</sequence>
<dbReference type="OrthoDB" id="411584at2759"/>
<dbReference type="Proteomes" id="UP000504607">
    <property type="component" value="Chromosome 2"/>
</dbReference>
<reference evidence="3" key="1">
    <citation type="submission" date="2025-08" db="UniProtKB">
        <authorList>
            <consortium name="RefSeq"/>
        </authorList>
    </citation>
    <scope>IDENTIFICATION</scope>
</reference>
<dbReference type="PANTHER" id="PTHR43597">
    <property type="entry name" value="SULFUR ACCEPTOR PROTEIN CSDE"/>
    <property type="match status" value="1"/>
</dbReference>
<keyword evidence="2" id="KW-1185">Reference proteome</keyword>
<dbReference type="SUPFAM" id="SSF82649">
    <property type="entry name" value="SufE/NifU"/>
    <property type="match status" value="1"/>
</dbReference>